<name>A0ACB0EWN8_RANTA</name>
<accession>A0ACB0EWN8</accession>
<reference evidence="1" key="1">
    <citation type="submission" date="2023-05" db="EMBL/GenBank/DDBJ databases">
        <authorList>
            <consortium name="ELIXIR-Norway"/>
        </authorList>
    </citation>
    <scope>NUCLEOTIDE SEQUENCE</scope>
</reference>
<organism evidence="1 2">
    <name type="scientific">Rangifer tarandus platyrhynchus</name>
    <name type="common">Svalbard reindeer</name>
    <dbReference type="NCBI Taxonomy" id="3082113"/>
    <lineage>
        <taxon>Eukaryota</taxon>
        <taxon>Metazoa</taxon>
        <taxon>Chordata</taxon>
        <taxon>Craniata</taxon>
        <taxon>Vertebrata</taxon>
        <taxon>Euteleostomi</taxon>
        <taxon>Mammalia</taxon>
        <taxon>Eutheria</taxon>
        <taxon>Laurasiatheria</taxon>
        <taxon>Artiodactyla</taxon>
        <taxon>Ruminantia</taxon>
        <taxon>Pecora</taxon>
        <taxon>Cervidae</taxon>
        <taxon>Odocoileinae</taxon>
        <taxon>Rangifer</taxon>
    </lineage>
</organism>
<evidence type="ECO:0000313" key="1">
    <source>
        <dbReference type="EMBL" id="CAI9704386.1"/>
    </source>
</evidence>
<sequence length="126" mass="14048">MPAPSQPPPFTHSPYGSEDPRHKRRTYYPSLPGNDASGTGFNKEPKTLEAQEAMRGHTLDRGLSEVQGWNVPSLRQETRVSEGGNLSSGATSWKREEEPLLSNSWIWNPAEKCSSVLRIIMASQIR</sequence>
<proteinExistence type="predicted"/>
<protein>
    <submittedName>
        <fullName evidence="1">Uncharacterized protein</fullName>
    </submittedName>
</protein>
<dbReference type="EMBL" id="OX596111">
    <property type="protein sequence ID" value="CAI9704386.1"/>
    <property type="molecule type" value="Genomic_DNA"/>
</dbReference>
<dbReference type="Proteomes" id="UP001162501">
    <property type="component" value="Chromosome 27"/>
</dbReference>
<evidence type="ECO:0000313" key="2">
    <source>
        <dbReference type="Proteomes" id="UP001162501"/>
    </source>
</evidence>
<gene>
    <name evidence="1" type="ORF">MRATA1EN3_LOCUS15599</name>
</gene>